<evidence type="ECO:0000256" key="1">
    <source>
        <dbReference type="ARBA" id="ARBA00004370"/>
    </source>
</evidence>
<dbReference type="Gene3D" id="1.10.510.10">
    <property type="entry name" value="Transferase(Phosphotransferase) domain 1"/>
    <property type="match status" value="1"/>
</dbReference>
<evidence type="ECO:0000259" key="8">
    <source>
        <dbReference type="PROSITE" id="PS50011"/>
    </source>
</evidence>
<evidence type="ECO:0000256" key="7">
    <source>
        <dbReference type="SAM" id="MobiDB-lite"/>
    </source>
</evidence>
<evidence type="ECO:0000256" key="6">
    <source>
        <dbReference type="PROSITE-ProRule" id="PRU10141"/>
    </source>
</evidence>
<name>A0AAD5ZSM4_9POAL</name>
<dbReference type="AlphaFoldDB" id="A0AAD5ZSM4"/>
<dbReference type="PANTHER" id="PTHR47985">
    <property type="entry name" value="OS07G0668900 PROTEIN"/>
    <property type="match status" value="1"/>
</dbReference>
<feature type="domain" description="Protein kinase" evidence="8">
    <location>
        <begin position="69"/>
        <end position="191"/>
    </location>
</feature>
<comment type="subcellular location">
    <subcellularLocation>
        <location evidence="1">Membrane</location>
    </subcellularLocation>
</comment>
<evidence type="ECO:0000256" key="5">
    <source>
        <dbReference type="ARBA" id="ARBA00023136"/>
    </source>
</evidence>
<evidence type="ECO:0000313" key="9">
    <source>
        <dbReference type="EMBL" id="KAJ3703246.1"/>
    </source>
</evidence>
<dbReference type="Proteomes" id="UP001210211">
    <property type="component" value="Unassembled WGS sequence"/>
</dbReference>
<dbReference type="EMBL" id="JAMRDG010000001">
    <property type="protein sequence ID" value="KAJ3703246.1"/>
    <property type="molecule type" value="Genomic_DNA"/>
</dbReference>
<organism evidence="9 10">
    <name type="scientific">Rhynchospora tenuis</name>
    <dbReference type="NCBI Taxonomy" id="198213"/>
    <lineage>
        <taxon>Eukaryota</taxon>
        <taxon>Viridiplantae</taxon>
        <taxon>Streptophyta</taxon>
        <taxon>Embryophyta</taxon>
        <taxon>Tracheophyta</taxon>
        <taxon>Spermatophyta</taxon>
        <taxon>Magnoliopsida</taxon>
        <taxon>Liliopsida</taxon>
        <taxon>Poales</taxon>
        <taxon>Cyperaceae</taxon>
        <taxon>Cyperoideae</taxon>
        <taxon>Rhynchosporeae</taxon>
        <taxon>Rhynchospora</taxon>
    </lineage>
</organism>
<keyword evidence="2" id="KW-0723">Serine/threonine-protein kinase</keyword>
<dbReference type="PROSITE" id="PS00107">
    <property type="entry name" value="PROTEIN_KINASE_ATP"/>
    <property type="match status" value="1"/>
</dbReference>
<dbReference type="PROSITE" id="PS50011">
    <property type="entry name" value="PROTEIN_KINASE_DOM"/>
    <property type="match status" value="1"/>
</dbReference>
<feature type="binding site" evidence="6">
    <location>
        <position position="97"/>
    </location>
    <ligand>
        <name>ATP</name>
        <dbReference type="ChEBI" id="CHEBI:30616"/>
    </ligand>
</feature>
<dbReference type="GO" id="GO:0004713">
    <property type="term" value="F:protein tyrosine kinase activity"/>
    <property type="evidence" value="ECO:0007669"/>
    <property type="project" value="InterPro"/>
</dbReference>
<dbReference type="SMART" id="SM00219">
    <property type="entry name" value="TyrKc"/>
    <property type="match status" value="1"/>
</dbReference>
<protein>
    <recommendedName>
        <fullName evidence="8">Protein kinase domain-containing protein</fullName>
    </recommendedName>
</protein>
<dbReference type="Pfam" id="PF07714">
    <property type="entry name" value="PK_Tyr_Ser-Thr"/>
    <property type="match status" value="1"/>
</dbReference>
<evidence type="ECO:0000256" key="4">
    <source>
        <dbReference type="ARBA" id="ARBA00022840"/>
    </source>
</evidence>
<dbReference type="InterPro" id="IPR011009">
    <property type="entry name" value="Kinase-like_dom_sf"/>
</dbReference>
<dbReference type="InterPro" id="IPR000719">
    <property type="entry name" value="Prot_kinase_dom"/>
</dbReference>
<reference evidence="9 10" key="1">
    <citation type="journal article" date="2022" name="Cell">
        <title>Repeat-based holocentromeres influence genome architecture and karyotype evolution.</title>
        <authorList>
            <person name="Hofstatter P.G."/>
            <person name="Thangavel G."/>
            <person name="Lux T."/>
            <person name="Neumann P."/>
            <person name="Vondrak T."/>
            <person name="Novak P."/>
            <person name="Zhang M."/>
            <person name="Costa L."/>
            <person name="Castellani M."/>
            <person name="Scott A."/>
            <person name="Toegelov H."/>
            <person name="Fuchs J."/>
            <person name="Mata-Sucre Y."/>
            <person name="Dias Y."/>
            <person name="Vanzela A.L.L."/>
            <person name="Huettel B."/>
            <person name="Almeida C.C.S."/>
            <person name="Simkova H."/>
            <person name="Souza G."/>
            <person name="Pedrosa-Harand A."/>
            <person name="Macas J."/>
            <person name="Mayer K.F.X."/>
            <person name="Houben A."/>
            <person name="Marques A."/>
        </authorList>
    </citation>
    <scope>NUCLEOTIDE SEQUENCE [LARGE SCALE GENOMIC DNA]</scope>
    <source>
        <strain evidence="9">RhyTen1mFocal</strain>
    </source>
</reference>
<keyword evidence="2" id="KW-0808">Transferase</keyword>
<dbReference type="GO" id="GO:0016020">
    <property type="term" value="C:membrane"/>
    <property type="evidence" value="ECO:0007669"/>
    <property type="project" value="UniProtKB-SubCell"/>
</dbReference>
<dbReference type="FunFam" id="3.30.200.20:FF:000162">
    <property type="entry name" value="Adenine nucleotide alpha hydrolase-like domain kinase"/>
    <property type="match status" value="1"/>
</dbReference>
<keyword evidence="10" id="KW-1185">Reference proteome</keyword>
<proteinExistence type="predicted"/>
<keyword evidence="5" id="KW-0472">Membrane</keyword>
<evidence type="ECO:0000313" key="10">
    <source>
        <dbReference type="Proteomes" id="UP001210211"/>
    </source>
</evidence>
<dbReference type="InterPro" id="IPR020635">
    <property type="entry name" value="Tyr_kinase_cat_dom"/>
</dbReference>
<evidence type="ECO:0000256" key="3">
    <source>
        <dbReference type="ARBA" id="ARBA00022741"/>
    </source>
</evidence>
<dbReference type="PANTHER" id="PTHR47985:SF82">
    <property type="entry name" value="SERINE_THREONINE-PROTEIN KINASE CDG1"/>
    <property type="match status" value="1"/>
</dbReference>
<keyword evidence="4 6" id="KW-0067">ATP-binding</keyword>
<dbReference type="InterPro" id="IPR017441">
    <property type="entry name" value="Protein_kinase_ATP_BS"/>
</dbReference>
<feature type="compositionally biased region" description="Low complexity" evidence="7">
    <location>
        <begin position="19"/>
        <end position="43"/>
    </location>
</feature>
<dbReference type="GO" id="GO:0005524">
    <property type="term" value="F:ATP binding"/>
    <property type="evidence" value="ECO:0007669"/>
    <property type="project" value="UniProtKB-UniRule"/>
</dbReference>
<feature type="region of interest" description="Disordered" evidence="7">
    <location>
        <begin position="1"/>
        <end position="53"/>
    </location>
</feature>
<accession>A0AAD5ZSM4</accession>
<evidence type="ECO:0000256" key="2">
    <source>
        <dbReference type="ARBA" id="ARBA00022527"/>
    </source>
</evidence>
<sequence>MKNCLSCFSPSKKKDERNATTSAGTSTEASSSTEAPASSSTPENLVEDSSPQVPKPFEYRELAVATKNFGFDRLIGEGGYGTVYKGILETGQEVAVKLNLKGLRGTDEFVAEVKFLCGLHHRNLVNLVGYCTEREGDHMMIVYEYMPQGSLKDHLFDLKQGQQPLDWFTRMKIALVQQKVSNTCTQKLSLL</sequence>
<comment type="caution">
    <text evidence="9">The sequence shown here is derived from an EMBL/GenBank/DDBJ whole genome shotgun (WGS) entry which is preliminary data.</text>
</comment>
<keyword evidence="2" id="KW-0418">Kinase</keyword>
<dbReference type="GO" id="GO:0004674">
    <property type="term" value="F:protein serine/threonine kinase activity"/>
    <property type="evidence" value="ECO:0007669"/>
    <property type="project" value="UniProtKB-KW"/>
</dbReference>
<gene>
    <name evidence="9" type="ORF">LUZ61_006951</name>
</gene>
<keyword evidence="3 6" id="KW-0547">Nucleotide-binding</keyword>
<dbReference type="SUPFAM" id="SSF56112">
    <property type="entry name" value="Protein kinase-like (PK-like)"/>
    <property type="match status" value="1"/>
</dbReference>
<dbReference type="InterPro" id="IPR001245">
    <property type="entry name" value="Ser-Thr/Tyr_kinase_cat_dom"/>
</dbReference>